<sequence length="129" mass="13316">MPVSGPEDLEGADGHIEDAASMLDSHLLCHADDAGFYVPLPFEGPLFLAEDTIDGAGMVGSSQGLLGELIEIAPLIGVGLEPDTSLSDAEASRLVQDGGGPYAVEQITWLALHEACRASIASGHAIVYT</sequence>
<dbReference type="AlphaFoldDB" id="A0A8J3W8T7"/>
<accession>A0A8J3W8T7</accession>
<evidence type="ECO:0000313" key="2">
    <source>
        <dbReference type="Proteomes" id="UP000616724"/>
    </source>
</evidence>
<comment type="caution">
    <text evidence="1">The sequence shown here is derived from an EMBL/GenBank/DDBJ whole genome shotgun (WGS) entry which is preliminary data.</text>
</comment>
<gene>
    <name evidence="1" type="ORF">Plo01_64720</name>
</gene>
<dbReference type="EMBL" id="BOOH01000055">
    <property type="protein sequence ID" value="GIH80043.1"/>
    <property type="molecule type" value="Genomic_DNA"/>
</dbReference>
<keyword evidence="2" id="KW-1185">Reference proteome</keyword>
<name>A0A8J3W8T7_9ACTN</name>
<dbReference type="Proteomes" id="UP000616724">
    <property type="component" value="Unassembled WGS sequence"/>
</dbReference>
<proteinExistence type="predicted"/>
<evidence type="ECO:0000313" key="1">
    <source>
        <dbReference type="EMBL" id="GIH80043.1"/>
    </source>
</evidence>
<protein>
    <submittedName>
        <fullName evidence="1">Uncharacterized protein</fullName>
    </submittedName>
</protein>
<reference evidence="1 2" key="1">
    <citation type="submission" date="2021-01" db="EMBL/GenBank/DDBJ databases">
        <title>Whole genome shotgun sequence of Planobispora longispora NBRC 13918.</title>
        <authorList>
            <person name="Komaki H."/>
            <person name="Tamura T."/>
        </authorList>
    </citation>
    <scope>NUCLEOTIDE SEQUENCE [LARGE SCALE GENOMIC DNA]</scope>
    <source>
        <strain evidence="1 2">NBRC 13918</strain>
    </source>
</reference>
<organism evidence="1 2">
    <name type="scientific">Planobispora longispora</name>
    <dbReference type="NCBI Taxonomy" id="28887"/>
    <lineage>
        <taxon>Bacteria</taxon>
        <taxon>Bacillati</taxon>
        <taxon>Actinomycetota</taxon>
        <taxon>Actinomycetes</taxon>
        <taxon>Streptosporangiales</taxon>
        <taxon>Streptosporangiaceae</taxon>
        <taxon>Planobispora</taxon>
    </lineage>
</organism>